<comment type="caution">
    <text evidence="1">The sequence shown here is derived from an EMBL/GenBank/DDBJ whole genome shotgun (WGS) entry which is preliminary data.</text>
</comment>
<reference evidence="1 2" key="1">
    <citation type="journal article" date="2017" name="Curr. Biol.">
        <title>Genome architecture and evolution of a unichromosomal asexual nematode.</title>
        <authorList>
            <person name="Fradin H."/>
            <person name="Zegar C."/>
            <person name="Gutwein M."/>
            <person name="Lucas J."/>
            <person name="Kovtun M."/>
            <person name="Corcoran D."/>
            <person name="Baugh L.R."/>
            <person name="Kiontke K."/>
            <person name="Gunsalus K."/>
            <person name="Fitch D.H."/>
            <person name="Piano F."/>
        </authorList>
    </citation>
    <scope>NUCLEOTIDE SEQUENCE [LARGE SCALE GENOMIC DNA]</scope>
    <source>
        <strain evidence="1">PF1309</strain>
    </source>
</reference>
<proteinExistence type="predicted"/>
<protein>
    <submittedName>
        <fullName evidence="1">Uncharacterized protein</fullName>
    </submittedName>
</protein>
<dbReference type="AlphaFoldDB" id="A0A2A2JE80"/>
<dbReference type="EMBL" id="LIAE01010489">
    <property type="protein sequence ID" value="PAV60078.1"/>
    <property type="molecule type" value="Genomic_DNA"/>
</dbReference>
<evidence type="ECO:0000313" key="2">
    <source>
        <dbReference type="Proteomes" id="UP000218231"/>
    </source>
</evidence>
<gene>
    <name evidence="1" type="ORF">WR25_19564</name>
</gene>
<accession>A0A2A2JE80</accession>
<name>A0A2A2JE80_9BILA</name>
<sequence length="107" mass="12352">MNRSSEEREGGRGTIEDQMLVVSATAEERCGQQFCFTFAVRLLLGGISVSVTIELFDRFTTECEWLVVFIREVLISTVSHRELQRWFLEIVVVVVEISRRIEVDVRV</sequence>
<keyword evidence="2" id="KW-1185">Reference proteome</keyword>
<evidence type="ECO:0000313" key="1">
    <source>
        <dbReference type="EMBL" id="PAV60078.1"/>
    </source>
</evidence>
<organism evidence="1 2">
    <name type="scientific">Diploscapter pachys</name>
    <dbReference type="NCBI Taxonomy" id="2018661"/>
    <lineage>
        <taxon>Eukaryota</taxon>
        <taxon>Metazoa</taxon>
        <taxon>Ecdysozoa</taxon>
        <taxon>Nematoda</taxon>
        <taxon>Chromadorea</taxon>
        <taxon>Rhabditida</taxon>
        <taxon>Rhabditina</taxon>
        <taxon>Rhabditomorpha</taxon>
        <taxon>Rhabditoidea</taxon>
        <taxon>Rhabditidae</taxon>
        <taxon>Diploscapter</taxon>
    </lineage>
</organism>
<dbReference type="Proteomes" id="UP000218231">
    <property type="component" value="Unassembled WGS sequence"/>
</dbReference>